<dbReference type="InterPro" id="IPR011649">
    <property type="entry name" value="KaiB_domain"/>
</dbReference>
<evidence type="ECO:0000313" key="2">
    <source>
        <dbReference type="EMBL" id="ABY35702.1"/>
    </source>
</evidence>
<proteinExistence type="predicted"/>
<dbReference type="EnsemblBacteria" id="ABY35702">
    <property type="protein sequence ID" value="ABY35702"/>
    <property type="gene ID" value="Caur_2496"/>
</dbReference>
<dbReference type="SUPFAM" id="SSF52833">
    <property type="entry name" value="Thioredoxin-like"/>
    <property type="match status" value="1"/>
</dbReference>
<dbReference type="Proteomes" id="UP000002008">
    <property type="component" value="Chromosome"/>
</dbReference>
<evidence type="ECO:0000259" key="1">
    <source>
        <dbReference type="SMART" id="SM01248"/>
    </source>
</evidence>
<dbReference type="PANTHER" id="PTHR41709">
    <property type="entry name" value="KAIB-LIKE PROTEIN 1"/>
    <property type="match status" value="1"/>
</dbReference>
<name>A9WI11_CHLAA</name>
<evidence type="ECO:0000313" key="3">
    <source>
        <dbReference type="Proteomes" id="UP000002008"/>
    </source>
</evidence>
<dbReference type="Pfam" id="PF07689">
    <property type="entry name" value="KaiB"/>
    <property type="match status" value="1"/>
</dbReference>
<dbReference type="InParanoid" id="A9WI11"/>
<accession>A9WI11</accession>
<keyword evidence="3" id="KW-1185">Reference proteome</keyword>
<dbReference type="Gene3D" id="3.40.30.10">
    <property type="entry name" value="Glutaredoxin"/>
    <property type="match status" value="1"/>
</dbReference>
<feature type="domain" description="KaiB" evidence="1">
    <location>
        <begin position="20"/>
        <end position="97"/>
    </location>
</feature>
<dbReference type="PATRIC" id="fig|324602.8.peg.2815"/>
<dbReference type="InterPro" id="IPR039022">
    <property type="entry name" value="KaiB-like"/>
</dbReference>
<gene>
    <name evidence="2" type="ordered locus">Caur_2496</name>
</gene>
<organism evidence="2 3">
    <name type="scientific">Chloroflexus aurantiacus (strain ATCC 29366 / DSM 635 / J-10-fl)</name>
    <dbReference type="NCBI Taxonomy" id="324602"/>
    <lineage>
        <taxon>Bacteria</taxon>
        <taxon>Bacillati</taxon>
        <taxon>Chloroflexota</taxon>
        <taxon>Chloroflexia</taxon>
        <taxon>Chloroflexales</taxon>
        <taxon>Chloroflexineae</taxon>
        <taxon>Chloroflexaceae</taxon>
        <taxon>Chloroflexus</taxon>
    </lineage>
</organism>
<dbReference type="SMART" id="SM01248">
    <property type="entry name" value="KaiB"/>
    <property type="match status" value="1"/>
</dbReference>
<dbReference type="AlphaFoldDB" id="A9WI11"/>
<dbReference type="PANTHER" id="PTHR41709:SF2">
    <property type="entry name" value="CIRCADIAN CLOCK PROTEIN KAIB2"/>
    <property type="match status" value="1"/>
</dbReference>
<dbReference type="GO" id="GO:0048511">
    <property type="term" value="P:rhythmic process"/>
    <property type="evidence" value="ECO:0007669"/>
    <property type="project" value="InterPro"/>
</dbReference>
<reference evidence="3" key="1">
    <citation type="journal article" date="2011" name="BMC Genomics">
        <title>Complete genome sequence of the filamentous anoxygenic phototrophic bacterium Chloroflexus aurantiacus.</title>
        <authorList>
            <person name="Tang K.H."/>
            <person name="Barry K."/>
            <person name="Chertkov O."/>
            <person name="Dalin E."/>
            <person name="Han C.S."/>
            <person name="Hauser L.J."/>
            <person name="Honchak B.M."/>
            <person name="Karbach L.E."/>
            <person name="Land M.L."/>
            <person name="Lapidus A."/>
            <person name="Larimer F.W."/>
            <person name="Mikhailova N."/>
            <person name="Pitluck S."/>
            <person name="Pierson B.K."/>
            <person name="Blankenship R.E."/>
        </authorList>
    </citation>
    <scope>NUCLEOTIDE SEQUENCE [LARGE SCALE GENOMIC DNA]</scope>
    <source>
        <strain evidence="3">ATCC 29366 / DSM 635 / J-10-fl</strain>
    </source>
</reference>
<sequence>MQQGVVLMDSTNQSVVPLLRLYVAGATSRSTRAITTVRRFCERHLAGHYRLEIIDVYQQPDRAREDHIIATPTLLIVEPGPPTAFIGELRSSDWPRVAAALNLFPNDE</sequence>
<dbReference type="HOGENOM" id="CLU_144073_1_1_0"/>
<dbReference type="eggNOG" id="COG4251">
    <property type="taxonomic scope" value="Bacteria"/>
</dbReference>
<dbReference type="CDD" id="cd02978">
    <property type="entry name" value="KaiB_like"/>
    <property type="match status" value="1"/>
</dbReference>
<dbReference type="KEGG" id="cau:Caur_2496"/>
<dbReference type="STRING" id="324602.Caur_2496"/>
<dbReference type="EMBL" id="CP000909">
    <property type="protein sequence ID" value="ABY35702.1"/>
    <property type="molecule type" value="Genomic_DNA"/>
</dbReference>
<dbReference type="InterPro" id="IPR036249">
    <property type="entry name" value="Thioredoxin-like_sf"/>
</dbReference>
<protein>
    <submittedName>
        <fullName evidence="2">KaiB domain protein</fullName>
    </submittedName>
</protein>